<sequence length="119" mass="12621">MLHVHWHGGRHLIMLMLGSAVLGLGIVPLEPLLTVIGQVSRVLRTRIIVTLTYLPLVYGMTRLWRLEGAAAAGVVAGLIMFGICLRPVLAWFGQMAPGRAPARPVTAETQGGEGGTGTS</sequence>
<reference evidence="3 4" key="1">
    <citation type="submission" date="2017-08" db="EMBL/GenBank/DDBJ databases">
        <title>Complete genome sequence of Gluconacetobacter saccharivorans CV1 isolated from Fermented Vinegar.</title>
        <authorList>
            <person name="Kim S.-Y."/>
        </authorList>
    </citation>
    <scope>NUCLEOTIDE SEQUENCE [LARGE SCALE GENOMIC DNA]</scope>
    <source>
        <strain evidence="3 4">CV1</strain>
        <plasmid evidence="3 4">unnamed2</plasmid>
    </source>
</reference>
<evidence type="ECO:0000256" key="2">
    <source>
        <dbReference type="SAM" id="Phobius"/>
    </source>
</evidence>
<dbReference type="Proteomes" id="UP000264120">
    <property type="component" value="Plasmid unnamed2"/>
</dbReference>
<dbReference type="EMBL" id="CP023038">
    <property type="protein sequence ID" value="AXY24007.1"/>
    <property type="molecule type" value="Genomic_DNA"/>
</dbReference>
<keyword evidence="2" id="KW-0812">Transmembrane</keyword>
<keyword evidence="2" id="KW-1133">Transmembrane helix</keyword>
<feature type="transmembrane region" description="Helical" evidence="2">
    <location>
        <begin position="47"/>
        <end position="64"/>
    </location>
</feature>
<keyword evidence="4" id="KW-1185">Reference proteome</keyword>
<evidence type="ECO:0000313" key="4">
    <source>
        <dbReference type="Proteomes" id="UP000264120"/>
    </source>
</evidence>
<keyword evidence="2" id="KW-0472">Membrane</keyword>
<name>A0A347WGL4_9PROT</name>
<feature type="region of interest" description="Disordered" evidence="1">
    <location>
        <begin position="98"/>
        <end position="119"/>
    </location>
</feature>
<evidence type="ECO:0000256" key="1">
    <source>
        <dbReference type="SAM" id="MobiDB-lite"/>
    </source>
</evidence>
<feature type="transmembrane region" description="Helical" evidence="2">
    <location>
        <begin position="12"/>
        <end position="35"/>
    </location>
</feature>
<dbReference type="KEGG" id="ksc:CD178_03263"/>
<proteinExistence type="predicted"/>
<organism evidence="3 4">
    <name type="scientific">Komagataeibacter saccharivorans</name>
    <dbReference type="NCBI Taxonomy" id="265959"/>
    <lineage>
        <taxon>Bacteria</taxon>
        <taxon>Pseudomonadati</taxon>
        <taxon>Pseudomonadota</taxon>
        <taxon>Alphaproteobacteria</taxon>
        <taxon>Acetobacterales</taxon>
        <taxon>Acetobacteraceae</taxon>
        <taxon>Komagataeibacter</taxon>
    </lineage>
</organism>
<feature type="transmembrane region" description="Helical" evidence="2">
    <location>
        <begin position="70"/>
        <end position="93"/>
    </location>
</feature>
<gene>
    <name evidence="3" type="ORF">CD178_03263</name>
</gene>
<keyword evidence="3" id="KW-0614">Plasmid</keyword>
<evidence type="ECO:0000313" key="3">
    <source>
        <dbReference type="EMBL" id="AXY24007.1"/>
    </source>
</evidence>
<accession>A0A347WGL4</accession>
<dbReference type="AlphaFoldDB" id="A0A347WGL4"/>
<protein>
    <submittedName>
        <fullName evidence="3">Uncharacterized protein</fullName>
    </submittedName>
</protein>
<geneLocation type="plasmid" evidence="3 4">
    <name>unnamed2</name>
</geneLocation>